<organism evidence="9 10">
    <name type="scientific">Massilia agri</name>
    <dbReference type="NCBI Taxonomy" id="1886785"/>
    <lineage>
        <taxon>Bacteria</taxon>
        <taxon>Pseudomonadati</taxon>
        <taxon>Pseudomonadota</taxon>
        <taxon>Betaproteobacteria</taxon>
        <taxon>Burkholderiales</taxon>
        <taxon>Oxalobacteraceae</taxon>
        <taxon>Telluria group</taxon>
        <taxon>Massilia</taxon>
    </lineage>
</organism>
<keyword evidence="7" id="KW-0732">Signal</keyword>
<comment type="caution">
    <text evidence="9">The sequence shown here is derived from an EMBL/GenBank/DDBJ whole genome shotgun (WGS) entry which is preliminary data.</text>
</comment>
<dbReference type="InterPro" id="IPR036909">
    <property type="entry name" value="Cyt_c-like_dom_sf"/>
</dbReference>
<evidence type="ECO:0000259" key="8">
    <source>
        <dbReference type="PROSITE" id="PS51007"/>
    </source>
</evidence>
<dbReference type="RefSeq" id="WP_258830481.1">
    <property type="nucleotide sequence ID" value="NZ_JANUHA010000030.1"/>
</dbReference>
<protein>
    <submittedName>
        <fullName evidence="9">Cytochrome c family protein</fullName>
    </submittedName>
</protein>
<dbReference type="Gene3D" id="1.10.760.10">
    <property type="entry name" value="Cytochrome c-like domain"/>
    <property type="match status" value="1"/>
</dbReference>
<evidence type="ECO:0000256" key="6">
    <source>
        <dbReference type="PROSITE-ProRule" id="PRU00433"/>
    </source>
</evidence>
<dbReference type="EMBL" id="JANUHA010000030">
    <property type="protein sequence ID" value="MCS0599489.1"/>
    <property type="molecule type" value="Genomic_DNA"/>
</dbReference>
<keyword evidence="5 6" id="KW-0408">Iron</keyword>
<keyword evidence="2 6" id="KW-0349">Heme</keyword>
<dbReference type="PANTHER" id="PTHR11961">
    <property type="entry name" value="CYTOCHROME C"/>
    <property type="match status" value="1"/>
</dbReference>
<dbReference type="PRINTS" id="PR00604">
    <property type="entry name" value="CYTCHRMECIAB"/>
</dbReference>
<evidence type="ECO:0000256" key="2">
    <source>
        <dbReference type="ARBA" id="ARBA00022617"/>
    </source>
</evidence>
<keyword evidence="1" id="KW-0813">Transport</keyword>
<dbReference type="PROSITE" id="PS51007">
    <property type="entry name" value="CYTC"/>
    <property type="match status" value="1"/>
</dbReference>
<evidence type="ECO:0000256" key="3">
    <source>
        <dbReference type="ARBA" id="ARBA00022723"/>
    </source>
</evidence>
<dbReference type="SUPFAM" id="SSF46626">
    <property type="entry name" value="Cytochrome c"/>
    <property type="match status" value="1"/>
</dbReference>
<reference evidence="9 10" key="1">
    <citation type="submission" date="2022-08" db="EMBL/GenBank/DDBJ databases">
        <title>Reclassification of Massilia species as members of the genera Telluria, Duganella, Pseudoduganella, Mokoshia gen. nov. and Zemynaea gen. nov. using orthogonal and non-orthogonal genome-based approaches.</title>
        <authorList>
            <person name="Bowman J.P."/>
        </authorList>
    </citation>
    <scope>NUCLEOTIDE SEQUENCE [LARGE SCALE GENOMIC DNA]</scope>
    <source>
        <strain evidence="9 10">JCM 31661</strain>
    </source>
</reference>
<evidence type="ECO:0000256" key="4">
    <source>
        <dbReference type="ARBA" id="ARBA00022982"/>
    </source>
</evidence>
<keyword evidence="3 6" id="KW-0479">Metal-binding</keyword>
<evidence type="ECO:0000313" key="10">
    <source>
        <dbReference type="Proteomes" id="UP001206572"/>
    </source>
</evidence>
<keyword evidence="10" id="KW-1185">Reference proteome</keyword>
<feature type="signal peptide" evidence="7">
    <location>
        <begin position="1"/>
        <end position="17"/>
    </location>
</feature>
<proteinExistence type="predicted"/>
<name>A0ABT2ATA7_9BURK</name>
<dbReference type="InterPro" id="IPR002327">
    <property type="entry name" value="Cyt_c_1A/1B"/>
</dbReference>
<dbReference type="InterPro" id="IPR009056">
    <property type="entry name" value="Cyt_c-like_dom"/>
</dbReference>
<dbReference type="Pfam" id="PF00034">
    <property type="entry name" value="Cytochrom_C"/>
    <property type="match status" value="1"/>
</dbReference>
<gene>
    <name evidence="9" type="ORF">NX780_24405</name>
</gene>
<evidence type="ECO:0000313" key="9">
    <source>
        <dbReference type="EMBL" id="MCS0599489.1"/>
    </source>
</evidence>
<accession>A0ABT2ATA7</accession>
<evidence type="ECO:0000256" key="7">
    <source>
        <dbReference type="SAM" id="SignalP"/>
    </source>
</evidence>
<dbReference type="Proteomes" id="UP001206572">
    <property type="component" value="Unassembled WGS sequence"/>
</dbReference>
<feature type="chain" id="PRO_5045446456" evidence="7">
    <location>
        <begin position="18"/>
        <end position="123"/>
    </location>
</feature>
<sequence length="123" mass="13326">MRLLLLLACLGAAPAWGADPLAAGRTAFQRCANCHQVGPGARSNFGPQLNGIVGRRAGAATDFAYSPAMKQAGFVWDDKRLAAFLRDPDAVVPGNRMRFWGLRSERQIADLLAYLRATRAVKQ</sequence>
<keyword evidence="4" id="KW-0249">Electron transport</keyword>
<feature type="domain" description="Cytochrome c" evidence="8">
    <location>
        <begin position="19"/>
        <end position="119"/>
    </location>
</feature>
<evidence type="ECO:0000256" key="5">
    <source>
        <dbReference type="ARBA" id="ARBA00023004"/>
    </source>
</evidence>
<evidence type="ECO:0000256" key="1">
    <source>
        <dbReference type="ARBA" id="ARBA00022448"/>
    </source>
</evidence>